<dbReference type="AlphaFoldDB" id="A0A922L5X3"/>
<comment type="caution">
    <text evidence="1">The sequence shown here is derived from an EMBL/GenBank/DDBJ whole genome shotgun (WGS) entry which is preliminary data.</text>
</comment>
<protein>
    <submittedName>
        <fullName evidence="1">Uncharacterized protein</fullName>
    </submittedName>
</protein>
<accession>A0A922L5X3</accession>
<keyword evidence="2" id="KW-1185">Reference proteome</keyword>
<reference evidence="1" key="2">
    <citation type="journal article" date="2022" name="Res Sq">
        <title>Comparative Genomics Reveals Insights into the Divergent Evolution of Astigmatic Mites and Household Pest Adaptations.</title>
        <authorList>
            <person name="Xiong Q."/>
            <person name="Wan A.T.-Y."/>
            <person name="Liu X.-Y."/>
            <person name="Fung C.S.-H."/>
            <person name="Xiao X."/>
            <person name="Malainual N."/>
            <person name="Hou J."/>
            <person name="Wang L."/>
            <person name="Wang M."/>
            <person name="Yang K."/>
            <person name="Cui Y."/>
            <person name="Leung E."/>
            <person name="Nong W."/>
            <person name="Shin S.-K."/>
            <person name="Au S."/>
            <person name="Jeong K.Y."/>
            <person name="Chew F.T."/>
            <person name="Hui J."/>
            <person name="Leung T.F."/>
            <person name="Tungtrongchitr A."/>
            <person name="Zhong N."/>
            <person name="Liu Z."/>
            <person name="Tsui S."/>
        </authorList>
    </citation>
    <scope>NUCLEOTIDE SEQUENCE</scope>
    <source>
        <strain evidence="1">Derf</strain>
        <tissue evidence="1">Whole organism</tissue>
    </source>
</reference>
<dbReference type="EMBL" id="ASGP02000003">
    <property type="protein sequence ID" value="KAH9518305.1"/>
    <property type="molecule type" value="Genomic_DNA"/>
</dbReference>
<gene>
    <name evidence="1" type="ORF">DERF_008895</name>
</gene>
<evidence type="ECO:0000313" key="2">
    <source>
        <dbReference type="Proteomes" id="UP000790347"/>
    </source>
</evidence>
<proteinExistence type="predicted"/>
<dbReference type="Proteomes" id="UP000790347">
    <property type="component" value="Unassembled WGS sequence"/>
</dbReference>
<name>A0A922L5X3_DERFA</name>
<sequence>MNLISTSPDSCKVNEPFGCCIRRRNFSIATRFNELKAISLPMVTMAFTAAYVAARCGSWFGPPPYPPCGDSQFRRKLII</sequence>
<evidence type="ECO:0000313" key="1">
    <source>
        <dbReference type="EMBL" id="KAH9518305.1"/>
    </source>
</evidence>
<organism evidence="1 2">
    <name type="scientific">Dermatophagoides farinae</name>
    <name type="common">American house dust mite</name>
    <dbReference type="NCBI Taxonomy" id="6954"/>
    <lineage>
        <taxon>Eukaryota</taxon>
        <taxon>Metazoa</taxon>
        <taxon>Ecdysozoa</taxon>
        <taxon>Arthropoda</taxon>
        <taxon>Chelicerata</taxon>
        <taxon>Arachnida</taxon>
        <taxon>Acari</taxon>
        <taxon>Acariformes</taxon>
        <taxon>Sarcoptiformes</taxon>
        <taxon>Astigmata</taxon>
        <taxon>Psoroptidia</taxon>
        <taxon>Analgoidea</taxon>
        <taxon>Pyroglyphidae</taxon>
        <taxon>Dermatophagoidinae</taxon>
        <taxon>Dermatophagoides</taxon>
    </lineage>
</organism>
<reference evidence="1" key="1">
    <citation type="submission" date="2013-05" db="EMBL/GenBank/DDBJ databases">
        <authorList>
            <person name="Yim A.K.Y."/>
            <person name="Chan T.F."/>
            <person name="Ji K.M."/>
            <person name="Liu X.Y."/>
            <person name="Zhou J.W."/>
            <person name="Li R.Q."/>
            <person name="Yang K.Y."/>
            <person name="Li J."/>
            <person name="Li M."/>
            <person name="Law P.T.W."/>
            <person name="Wu Y.L."/>
            <person name="Cai Z.L."/>
            <person name="Qin H."/>
            <person name="Bao Y."/>
            <person name="Leung R.K.K."/>
            <person name="Ng P.K.S."/>
            <person name="Zou J."/>
            <person name="Zhong X.J."/>
            <person name="Ran P.X."/>
            <person name="Zhong N.S."/>
            <person name="Liu Z.G."/>
            <person name="Tsui S.K.W."/>
        </authorList>
    </citation>
    <scope>NUCLEOTIDE SEQUENCE</scope>
    <source>
        <strain evidence="1">Derf</strain>
        <tissue evidence="1">Whole organism</tissue>
    </source>
</reference>